<feature type="transmembrane region" description="Helical" evidence="1">
    <location>
        <begin position="109"/>
        <end position="128"/>
    </location>
</feature>
<dbReference type="Proteomes" id="UP000522720">
    <property type="component" value="Unassembled WGS sequence"/>
</dbReference>
<gene>
    <name evidence="2" type="ORF">HF992_07120</name>
</gene>
<dbReference type="PANTHER" id="PTHR38454">
    <property type="entry name" value="INTEGRAL MEMBRANE PROTEIN-RELATED"/>
    <property type="match status" value="1"/>
</dbReference>
<evidence type="ECO:0000256" key="1">
    <source>
        <dbReference type="SAM" id="Phobius"/>
    </source>
</evidence>
<keyword evidence="3" id="KW-1185">Reference proteome</keyword>
<feature type="transmembrane region" description="Helical" evidence="1">
    <location>
        <begin position="439"/>
        <end position="459"/>
    </location>
</feature>
<feature type="transmembrane region" description="Helical" evidence="1">
    <location>
        <begin position="321"/>
        <end position="338"/>
    </location>
</feature>
<name>A0A7X6MYB8_9STRE</name>
<accession>A0A7X6MYB8</accession>
<feature type="transmembrane region" description="Helical" evidence="1">
    <location>
        <begin position="188"/>
        <end position="217"/>
    </location>
</feature>
<feature type="transmembrane region" description="Helical" evidence="1">
    <location>
        <begin position="292"/>
        <end position="314"/>
    </location>
</feature>
<organism evidence="2 3">
    <name type="scientific">Streptococcus ovuberis</name>
    <dbReference type="NCBI Taxonomy" id="1936207"/>
    <lineage>
        <taxon>Bacteria</taxon>
        <taxon>Bacillati</taxon>
        <taxon>Bacillota</taxon>
        <taxon>Bacilli</taxon>
        <taxon>Lactobacillales</taxon>
        <taxon>Streptococcaceae</taxon>
        <taxon>Streptococcus</taxon>
    </lineage>
</organism>
<reference evidence="2 3" key="1">
    <citation type="submission" date="2020-04" db="EMBL/GenBank/DDBJ databases">
        <title>MicrobeNet Type strains.</title>
        <authorList>
            <person name="Nicholson A.C."/>
        </authorList>
    </citation>
    <scope>NUCLEOTIDE SEQUENCE [LARGE SCALE GENOMIC DNA]</scope>
    <source>
        <strain evidence="2 3">CCUG 69612</strain>
    </source>
</reference>
<protein>
    <submittedName>
        <fullName evidence="2">YfhO family protein</fullName>
    </submittedName>
</protein>
<dbReference type="AlphaFoldDB" id="A0A7X6MYB8"/>
<dbReference type="InterPro" id="IPR018580">
    <property type="entry name" value="Uncharacterised_YfhO"/>
</dbReference>
<keyword evidence="1" id="KW-0812">Transmembrane</keyword>
<sequence>MTNSRRQARQNLKSYYLLSFLIPLLIITTVLAVKGIYLGSERTILASDGFHQYAIFNTTLRNILHRDGHLFYTFTSGLGLNFYALSSYYLGSIFSPFVYFFSLKTMPDAIYLFTVLKFGLIGLSSYYSLHHIYHKIDNKLTLILSTHFALMSFTVSQLEINMWLDVLLWVPLILLGLHRLILKQGTTLYYVCLTLLFIQNYYFGYMTALFLIFWYFLQVSWNFKERIKTFFSFTIVSTLSGLTSLIMILPALLDLRTHGENFTVINQLQTENSWWLDIFAKSMVGGYDTTKFGAIPMIYVGLVPLIIAVSFFFIKPIKWQVKLTYLGLFFLLIFSFYIEPLNLFWQGMHAPNMFLHRYAWLFSLLIIFTAAEVFSQIEKLKLSSFLTAILLVSIGFGLTFYFKNHYPFLEIIHYLLTVEFLIVYVIIFICFIKKVFTKNMFTISLLFFTVFEVSLNSYYQISGIDSEWHFPSQKSYQQDMADIVNLVDSTRNDNYHFFRMERQTPQTGNDSMKYNYNGISQFSSIRNRASSQLLDKLGFKSSGTNLNLRYQNNTLLMDSLFAIKYNISQEMPLKYGFEKQDSSNQLNLYKNVNASQLGLLIPKSYQDIELTSLSLDNQTDLINALTGLNLTYFSQLSVFDHHGNHLKDKRQTLTKADSVDQSVGLAKSFTLQTEVDSQVYISLPDLILSNDNHQEIQISVNDHLYLYTLDNSFTLFDLGYFTANQTINVTLHFPQQSTVSFDYPKAYALSIKAYESAFEKLTERMPQTTVKGNQVKTNYEAKADQSLLYTIPYDKGWSAIVNGETIPIEPFQDGLIHINVPEGRGEVILTFIPQGFLIGLLCFLCGLFLFIIHHFFYTRNRAYKKSLSVK</sequence>
<dbReference type="RefSeq" id="WP_168549363.1">
    <property type="nucleotide sequence ID" value="NZ_JAAXPR010000011.1"/>
</dbReference>
<feature type="transmembrane region" description="Helical" evidence="1">
    <location>
        <begin position="163"/>
        <end position="182"/>
    </location>
</feature>
<feature type="transmembrane region" description="Helical" evidence="1">
    <location>
        <begin position="836"/>
        <end position="857"/>
    </location>
</feature>
<keyword evidence="1" id="KW-1133">Transmembrane helix</keyword>
<feature type="transmembrane region" description="Helical" evidence="1">
    <location>
        <begin position="229"/>
        <end position="253"/>
    </location>
</feature>
<keyword evidence="1" id="KW-0472">Membrane</keyword>
<evidence type="ECO:0000313" key="2">
    <source>
        <dbReference type="EMBL" id="NKZ20610.1"/>
    </source>
</evidence>
<comment type="caution">
    <text evidence="2">The sequence shown here is derived from an EMBL/GenBank/DDBJ whole genome shotgun (WGS) entry which is preliminary data.</text>
</comment>
<dbReference type="PANTHER" id="PTHR38454:SF1">
    <property type="entry name" value="INTEGRAL MEMBRANE PROTEIN"/>
    <property type="match status" value="1"/>
</dbReference>
<feature type="transmembrane region" description="Helical" evidence="1">
    <location>
        <begin position="358"/>
        <end position="375"/>
    </location>
</feature>
<feature type="transmembrane region" description="Helical" evidence="1">
    <location>
        <begin position="414"/>
        <end position="432"/>
    </location>
</feature>
<dbReference type="Pfam" id="PF09586">
    <property type="entry name" value="YfhO"/>
    <property type="match status" value="1"/>
</dbReference>
<dbReference type="EMBL" id="JAAXPR010000011">
    <property type="protein sequence ID" value="NKZ20610.1"/>
    <property type="molecule type" value="Genomic_DNA"/>
</dbReference>
<evidence type="ECO:0000313" key="3">
    <source>
        <dbReference type="Proteomes" id="UP000522720"/>
    </source>
</evidence>
<proteinExistence type="predicted"/>
<feature type="transmembrane region" description="Helical" evidence="1">
    <location>
        <begin position="15"/>
        <end position="37"/>
    </location>
</feature>
<feature type="transmembrane region" description="Helical" evidence="1">
    <location>
        <begin position="382"/>
        <end position="402"/>
    </location>
</feature>